<keyword evidence="2" id="KW-1185">Reference proteome</keyword>
<reference evidence="1" key="1">
    <citation type="submission" date="2021-07" db="EMBL/GenBank/DDBJ databases">
        <title>Roseobacter insulae sp. nov., isolated from a tidal flat.</title>
        <authorList>
            <person name="Park S."/>
            <person name="Yoon J.-H."/>
        </authorList>
    </citation>
    <scope>NUCLEOTIDE SEQUENCE</scope>
    <source>
        <strain evidence="1">YSTF-M11</strain>
    </source>
</reference>
<dbReference type="Pfam" id="PF20137">
    <property type="entry name" value="BubE"/>
    <property type="match status" value="1"/>
</dbReference>
<accession>A0A9X1FXC6</accession>
<sequence length="95" mass="10660">MIRAIHFSDRDTWLKAEVPGSFSLSGNGGGKYGFWYYCPCGCGIRARILVGDGFKPPKGTSWNWNGSLSEPTLNPSINHVGHWHGWLRDGYWEVC</sequence>
<name>A0A9X1FXC6_9RHOB</name>
<gene>
    <name evidence="1" type="ORF">KX928_12670</name>
</gene>
<dbReference type="AlphaFoldDB" id="A0A9X1FXC6"/>
<proteinExistence type="predicted"/>
<dbReference type="RefSeq" id="WP_219502908.1">
    <property type="nucleotide sequence ID" value="NZ_JAHXDN010000003.1"/>
</dbReference>
<comment type="caution">
    <text evidence="1">The sequence shown here is derived from an EMBL/GenBank/DDBJ whole genome shotgun (WGS) entry which is preliminary data.</text>
</comment>
<dbReference type="InterPro" id="IPR045384">
    <property type="entry name" value="DUF6527"/>
</dbReference>
<evidence type="ECO:0000313" key="2">
    <source>
        <dbReference type="Proteomes" id="UP001138661"/>
    </source>
</evidence>
<dbReference type="Proteomes" id="UP001138661">
    <property type="component" value="Unassembled WGS sequence"/>
</dbReference>
<evidence type="ECO:0000313" key="1">
    <source>
        <dbReference type="EMBL" id="MBW4708638.1"/>
    </source>
</evidence>
<dbReference type="EMBL" id="JAHXDN010000003">
    <property type="protein sequence ID" value="MBW4708638.1"/>
    <property type="molecule type" value="Genomic_DNA"/>
</dbReference>
<protein>
    <submittedName>
        <fullName evidence="1">Uncharacterized protein</fullName>
    </submittedName>
</protein>
<organism evidence="1 2">
    <name type="scientific">Roseobacter insulae</name>
    <dbReference type="NCBI Taxonomy" id="2859783"/>
    <lineage>
        <taxon>Bacteria</taxon>
        <taxon>Pseudomonadati</taxon>
        <taxon>Pseudomonadota</taxon>
        <taxon>Alphaproteobacteria</taxon>
        <taxon>Rhodobacterales</taxon>
        <taxon>Roseobacteraceae</taxon>
        <taxon>Roseobacter</taxon>
    </lineage>
</organism>